<evidence type="ECO:0000256" key="6">
    <source>
        <dbReference type="ARBA" id="ARBA00023002"/>
    </source>
</evidence>
<dbReference type="Pfam" id="PF00255">
    <property type="entry name" value="GSHPx"/>
    <property type="match status" value="1"/>
</dbReference>
<dbReference type="GO" id="GO:0005576">
    <property type="term" value="C:extracellular region"/>
    <property type="evidence" value="ECO:0007669"/>
    <property type="project" value="UniProtKB-SubCell"/>
</dbReference>
<dbReference type="AlphaFoldDB" id="A0AAE0GZK4"/>
<dbReference type="PANTHER" id="PTHR11592:SF88">
    <property type="entry name" value="GLUTATHIONE PEROXIDASE-RELATED"/>
    <property type="match status" value="1"/>
</dbReference>
<dbReference type="InterPro" id="IPR036249">
    <property type="entry name" value="Thioredoxin-like_sf"/>
</dbReference>
<comment type="subcellular location">
    <subcellularLocation>
        <location evidence="1">Secreted</location>
    </subcellularLocation>
</comment>
<proteinExistence type="inferred from homology"/>
<accession>A0AAE0GZK4</accession>
<keyword evidence="8" id="KW-1185">Reference proteome</keyword>
<sequence>MNALASTFSGNLVVLGFPSNQFGHQTQEKDCEVLDLLKHVRPGNGYEPNFPMFSKLDVNGTAESEIFTFLKAALPYPSDDKGGNGADHITDMTVGQPMLWAPIRRSDITWNFEKFLINQEGRPVKRYSPKFPTEDMAADIQALIQNGPNALD</sequence>
<dbReference type="Gene3D" id="3.40.30.10">
    <property type="entry name" value="Glutaredoxin"/>
    <property type="match status" value="1"/>
</dbReference>
<keyword evidence="3" id="KW-0964">Secreted</keyword>
<evidence type="ECO:0000313" key="8">
    <source>
        <dbReference type="Proteomes" id="UP001190700"/>
    </source>
</evidence>
<dbReference type="Proteomes" id="UP001190700">
    <property type="component" value="Unassembled WGS sequence"/>
</dbReference>
<dbReference type="GO" id="GO:0006979">
    <property type="term" value="P:response to oxidative stress"/>
    <property type="evidence" value="ECO:0007669"/>
    <property type="project" value="InterPro"/>
</dbReference>
<keyword evidence="6" id="KW-0560">Oxidoreductase</keyword>
<dbReference type="PROSITE" id="PS51355">
    <property type="entry name" value="GLUTATHIONE_PEROXID_3"/>
    <property type="match status" value="1"/>
</dbReference>
<reference evidence="7 8" key="1">
    <citation type="journal article" date="2015" name="Genome Biol. Evol.">
        <title>Comparative Genomics of a Bacterivorous Green Alga Reveals Evolutionary Causalities and Consequences of Phago-Mixotrophic Mode of Nutrition.</title>
        <authorList>
            <person name="Burns J.A."/>
            <person name="Paasch A."/>
            <person name="Narechania A."/>
            <person name="Kim E."/>
        </authorList>
    </citation>
    <scope>NUCLEOTIDE SEQUENCE [LARGE SCALE GENOMIC DNA]</scope>
    <source>
        <strain evidence="7 8">PLY_AMNH</strain>
    </source>
</reference>
<evidence type="ECO:0000256" key="1">
    <source>
        <dbReference type="ARBA" id="ARBA00004613"/>
    </source>
</evidence>
<organism evidence="7 8">
    <name type="scientific">Cymbomonas tetramitiformis</name>
    <dbReference type="NCBI Taxonomy" id="36881"/>
    <lineage>
        <taxon>Eukaryota</taxon>
        <taxon>Viridiplantae</taxon>
        <taxon>Chlorophyta</taxon>
        <taxon>Pyramimonadophyceae</taxon>
        <taxon>Pyramimonadales</taxon>
        <taxon>Pyramimonadaceae</taxon>
        <taxon>Cymbomonas</taxon>
    </lineage>
</organism>
<dbReference type="InterPro" id="IPR029760">
    <property type="entry name" value="GPX_CS"/>
</dbReference>
<gene>
    <name evidence="7" type="ORF">CYMTET_5376</name>
</gene>
<keyword evidence="5" id="KW-0732">Signal</keyword>
<evidence type="ECO:0000256" key="3">
    <source>
        <dbReference type="ARBA" id="ARBA00022525"/>
    </source>
</evidence>
<protein>
    <recommendedName>
        <fullName evidence="9">Glutathione peroxidase</fullName>
    </recommendedName>
</protein>
<dbReference type="SUPFAM" id="SSF52833">
    <property type="entry name" value="Thioredoxin-like"/>
    <property type="match status" value="1"/>
</dbReference>
<evidence type="ECO:0008006" key="9">
    <source>
        <dbReference type="Google" id="ProtNLM"/>
    </source>
</evidence>
<name>A0AAE0GZK4_9CHLO</name>
<comment type="similarity">
    <text evidence="2">Belongs to the glutathione peroxidase family.</text>
</comment>
<dbReference type="InterPro" id="IPR000889">
    <property type="entry name" value="Glutathione_peroxidase"/>
</dbReference>
<keyword evidence="4" id="KW-0575">Peroxidase</keyword>
<dbReference type="GO" id="GO:0004602">
    <property type="term" value="F:glutathione peroxidase activity"/>
    <property type="evidence" value="ECO:0007669"/>
    <property type="project" value="TreeGrafter"/>
</dbReference>
<dbReference type="PIRSF" id="PIRSF000303">
    <property type="entry name" value="Glutathion_perox"/>
    <property type="match status" value="1"/>
</dbReference>
<comment type="caution">
    <text evidence="7">The sequence shown here is derived from an EMBL/GenBank/DDBJ whole genome shotgun (WGS) entry which is preliminary data.</text>
</comment>
<evidence type="ECO:0000256" key="2">
    <source>
        <dbReference type="ARBA" id="ARBA00006926"/>
    </source>
</evidence>
<dbReference type="PANTHER" id="PTHR11592">
    <property type="entry name" value="GLUTATHIONE PEROXIDASE"/>
    <property type="match status" value="1"/>
</dbReference>
<evidence type="ECO:0000256" key="4">
    <source>
        <dbReference type="ARBA" id="ARBA00022559"/>
    </source>
</evidence>
<dbReference type="PROSITE" id="PS00763">
    <property type="entry name" value="GLUTATHIONE_PEROXID_2"/>
    <property type="match status" value="1"/>
</dbReference>
<dbReference type="EMBL" id="LGRX02001010">
    <property type="protein sequence ID" value="KAK3287098.1"/>
    <property type="molecule type" value="Genomic_DNA"/>
</dbReference>
<evidence type="ECO:0000313" key="7">
    <source>
        <dbReference type="EMBL" id="KAK3287098.1"/>
    </source>
</evidence>
<evidence type="ECO:0000256" key="5">
    <source>
        <dbReference type="ARBA" id="ARBA00022729"/>
    </source>
</evidence>